<dbReference type="STRING" id="1963.AQJ27_29115"/>
<dbReference type="RefSeq" id="WP_067375046.1">
    <property type="nucleotide sequence ID" value="NZ_BDQI01000016.1"/>
</dbReference>
<sequence length="248" mass="25333">MSVEREDNLDLQPITALVTGATSGIGRAIAKRLAADGMSVVVTGRNARRGAETVNEITAAGGHARFVEADLEDSAGIDRLAAEAGEIDVLVNNAGHAVWAPTEEMKVSDYDAMFAGNVRAAFFLVAAFAPAMAARGSGNVINIGSMAGSLGLATGAAYGATKAALASLTQGWTAEYSGRGVRFNTVAPGPVYTRPEARDLFDALGETTAMKRAAEPAEVAEVVAFLVSPKAGYVTGATIAVDGGRTAI</sequence>
<dbReference type="Pfam" id="PF00106">
    <property type="entry name" value="adh_short"/>
    <property type="match status" value="1"/>
</dbReference>
<gene>
    <name evidence="4" type="ORF">SO3561_06408</name>
</gene>
<dbReference type="PRINTS" id="PR00080">
    <property type="entry name" value="SDRFAMILY"/>
</dbReference>
<dbReference type="AlphaFoldDB" id="A0A250VL06"/>
<dbReference type="EC" id="1.1.1.184" evidence="4"/>
<proteinExistence type="inferred from homology"/>
<keyword evidence="5" id="KW-1185">Reference proteome</keyword>
<dbReference type="EMBL" id="BDQI01000016">
    <property type="protein sequence ID" value="GAX54855.1"/>
    <property type="molecule type" value="Genomic_DNA"/>
</dbReference>
<evidence type="ECO:0000313" key="5">
    <source>
        <dbReference type="Proteomes" id="UP000217446"/>
    </source>
</evidence>
<reference evidence="5" key="1">
    <citation type="submission" date="2017-05" db="EMBL/GenBank/DDBJ databases">
        <title>Streptomyces olivochromogenes NBRC 3561 whole genome shotgun sequence.</title>
        <authorList>
            <person name="Dohra H."/>
            <person name="Kodani S."/>
        </authorList>
    </citation>
    <scope>NUCLEOTIDE SEQUENCE [LARGE SCALE GENOMIC DNA]</scope>
    <source>
        <strain evidence="5">NBRC 3561</strain>
    </source>
</reference>
<dbReference type="PANTHER" id="PTHR42879">
    <property type="entry name" value="3-OXOACYL-(ACYL-CARRIER-PROTEIN) REDUCTASE"/>
    <property type="match status" value="1"/>
</dbReference>
<keyword evidence="2 4" id="KW-0560">Oxidoreductase</keyword>
<dbReference type="Proteomes" id="UP000217446">
    <property type="component" value="Unassembled WGS sequence"/>
</dbReference>
<organism evidence="4 5">
    <name type="scientific">Streptomyces olivochromogenes</name>
    <dbReference type="NCBI Taxonomy" id="1963"/>
    <lineage>
        <taxon>Bacteria</taxon>
        <taxon>Bacillati</taxon>
        <taxon>Actinomycetota</taxon>
        <taxon>Actinomycetes</taxon>
        <taxon>Kitasatosporales</taxon>
        <taxon>Streptomycetaceae</taxon>
        <taxon>Streptomyces</taxon>
    </lineage>
</organism>
<accession>A0A250VL06</accession>
<dbReference type="InterPro" id="IPR002347">
    <property type="entry name" value="SDR_fam"/>
</dbReference>
<dbReference type="Gene3D" id="3.40.50.720">
    <property type="entry name" value="NAD(P)-binding Rossmann-like Domain"/>
    <property type="match status" value="1"/>
</dbReference>
<evidence type="ECO:0000256" key="2">
    <source>
        <dbReference type="ARBA" id="ARBA00023002"/>
    </source>
</evidence>
<comment type="similarity">
    <text evidence="1 3">Belongs to the short-chain dehydrogenases/reductases (SDR) family.</text>
</comment>
<name>A0A250VL06_STROL</name>
<dbReference type="PANTHER" id="PTHR42879:SF2">
    <property type="entry name" value="3-OXOACYL-[ACYL-CARRIER-PROTEIN] REDUCTASE FABG"/>
    <property type="match status" value="1"/>
</dbReference>
<evidence type="ECO:0000256" key="3">
    <source>
        <dbReference type="RuleBase" id="RU000363"/>
    </source>
</evidence>
<dbReference type="CDD" id="cd05233">
    <property type="entry name" value="SDR_c"/>
    <property type="match status" value="1"/>
</dbReference>
<dbReference type="PRINTS" id="PR00081">
    <property type="entry name" value="GDHRDH"/>
</dbReference>
<evidence type="ECO:0000256" key="1">
    <source>
        <dbReference type="ARBA" id="ARBA00006484"/>
    </source>
</evidence>
<evidence type="ECO:0000313" key="4">
    <source>
        <dbReference type="EMBL" id="GAX54855.1"/>
    </source>
</evidence>
<dbReference type="InterPro" id="IPR050259">
    <property type="entry name" value="SDR"/>
</dbReference>
<dbReference type="SUPFAM" id="SSF51735">
    <property type="entry name" value="NAD(P)-binding Rossmann-fold domains"/>
    <property type="match status" value="1"/>
</dbReference>
<dbReference type="GO" id="GO:0004090">
    <property type="term" value="F:carbonyl reductase (NADPH) activity"/>
    <property type="evidence" value="ECO:0007669"/>
    <property type="project" value="UniProtKB-EC"/>
</dbReference>
<dbReference type="InterPro" id="IPR036291">
    <property type="entry name" value="NAD(P)-bd_dom_sf"/>
</dbReference>
<comment type="caution">
    <text evidence="4">The sequence shown here is derived from an EMBL/GenBank/DDBJ whole genome shotgun (WGS) entry which is preliminary data.</text>
</comment>
<dbReference type="FunFam" id="3.40.50.720:FF:000084">
    <property type="entry name" value="Short-chain dehydrogenase reductase"/>
    <property type="match status" value="1"/>
</dbReference>
<protein>
    <submittedName>
        <fullName evidence="4">Oxidoreductase</fullName>
        <ecNumber evidence="4">1.1.1.184</ecNumber>
    </submittedName>
</protein>